<name>A0ABS9H4Q0_9ACTN</name>
<reference evidence="2 3" key="1">
    <citation type="submission" date="2022-01" db="EMBL/GenBank/DDBJ databases">
        <title>Nocardioides sp. nov., an actinomycete isolated from mining soil.</title>
        <authorList>
            <person name="Liu L."/>
        </authorList>
    </citation>
    <scope>NUCLEOTIDE SEQUENCE [LARGE SCALE GENOMIC DNA]</scope>
    <source>
        <strain evidence="2 3">KLBMP 9356</strain>
    </source>
</reference>
<gene>
    <name evidence="2" type="ORF">L2K70_01340</name>
</gene>
<dbReference type="Pfam" id="PF13977">
    <property type="entry name" value="TetR_C_6"/>
    <property type="match status" value="1"/>
</dbReference>
<feature type="domain" description="BetI-type transcriptional repressor C-terminal" evidence="1">
    <location>
        <begin position="91"/>
        <end position="196"/>
    </location>
</feature>
<sequence>MHQLPRIPRHLSSRESTLSSLAESLYWTINASGLRLPARRDLARHALVSEPTISRRLRAWADGEERLVARLVLARQRTYPPGYAEEGWSRWIPQDDADLQDARAWLACLTFASSGEPMHPVVRQAVCETWWHEHDEVVRQLVRSGVPTTGGHEGEASLRAEIVQSLLLGLSLRRLLDPDCTAQHAEALLDRAVASLGG</sequence>
<keyword evidence="3" id="KW-1185">Reference proteome</keyword>
<proteinExistence type="predicted"/>
<evidence type="ECO:0000259" key="1">
    <source>
        <dbReference type="Pfam" id="PF13977"/>
    </source>
</evidence>
<dbReference type="RefSeq" id="WP_236397868.1">
    <property type="nucleotide sequence ID" value="NZ_JAKJHZ010000002.1"/>
</dbReference>
<dbReference type="InterPro" id="IPR039538">
    <property type="entry name" value="BetI_C"/>
</dbReference>
<evidence type="ECO:0000313" key="3">
    <source>
        <dbReference type="Proteomes" id="UP001201161"/>
    </source>
</evidence>
<dbReference type="Gene3D" id="1.10.357.10">
    <property type="entry name" value="Tetracycline Repressor, domain 2"/>
    <property type="match status" value="1"/>
</dbReference>
<protein>
    <submittedName>
        <fullName evidence="2">TetR family transcriptional regulator C-terminal domain-containing protein</fullName>
    </submittedName>
</protein>
<accession>A0ABS9H4Q0</accession>
<comment type="caution">
    <text evidence="2">The sequence shown here is derived from an EMBL/GenBank/DDBJ whole genome shotgun (WGS) entry which is preliminary data.</text>
</comment>
<dbReference type="EMBL" id="JAKJHZ010000002">
    <property type="protein sequence ID" value="MCF6376240.1"/>
    <property type="molecule type" value="Genomic_DNA"/>
</dbReference>
<dbReference type="SUPFAM" id="SSF48498">
    <property type="entry name" value="Tetracyclin repressor-like, C-terminal domain"/>
    <property type="match status" value="1"/>
</dbReference>
<dbReference type="InterPro" id="IPR036271">
    <property type="entry name" value="Tet_transcr_reg_TetR-rel_C_sf"/>
</dbReference>
<organism evidence="2 3">
    <name type="scientific">Nocardioides potassii</name>
    <dbReference type="NCBI Taxonomy" id="2911371"/>
    <lineage>
        <taxon>Bacteria</taxon>
        <taxon>Bacillati</taxon>
        <taxon>Actinomycetota</taxon>
        <taxon>Actinomycetes</taxon>
        <taxon>Propionibacteriales</taxon>
        <taxon>Nocardioidaceae</taxon>
        <taxon>Nocardioides</taxon>
    </lineage>
</organism>
<dbReference type="Proteomes" id="UP001201161">
    <property type="component" value="Unassembled WGS sequence"/>
</dbReference>
<evidence type="ECO:0000313" key="2">
    <source>
        <dbReference type="EMBL" id="MCF6376240.1"/>
    </source>
</evidence>